<dbReference type="EMBL" id="JH993080">
    <property type="protein sequence ID" value="EKX36003.1"/>
    <property type="molecule type" value="Genomic_DNA"/>
</dbReference>
<evidence type="ECO:0000313" key="2">
    <source>
        <dbReference type="EMBL" id="EKX36003.1"/>
    </source>
</evidence>
<dbReference type="EnsemblProtists" id="EKX36003">
    <property type="protein sequence ID" value="EKX36003"/>
    <property type="gene ID" value="GUITHDRAFT_146046"/>
</dbReference>
<feature type="non-terminal residue" evidence="2">
    <location>
        <position position="1"/>
    </location>
</feature>
<accession>L1IIC0</accession>
<reference evidence="3" key="3">
    <citation type="submission" date="2016-03" db="UniProtKB">
        <authorList>
            <consortium name="EnsemblProtists"/>
        </authorList>
    </citation>
    <scope>IDENTIFICATION</scope>
</reference>
<organism evidence="2">
    <name type="scientific">Guillardia theta (strain CCMP2712)</name>
    <name type="common">Cryptophyte</name>
    <dbReference type="NCBI Taxonomy" id="905079"/>
    <lineage>
        <taxon>Eukaryota</taxon>
        <taxon>Cryptophyceae</taxon>
        <taxon>Pyrenomonadales</taxon>
        <taxon>Geminigeraceae</taxon>
        <taxon>Guillardia</taxon>
    </lineage>
</organism>
<dbReference type="HOGENOM" id="CLU_568162_0_0_1"/>
<dbReference type="PaxDb" id="55529-EKX36003"/>
<dbReference type="Proteomes" id="UP000011087">
    <property type="component" value="Unassembled WGS sequence"/>
</dbReference>
<proteinExistence type="predicted"/>
<name>L1IIC0_GUITC</name>
<reference evidence="4" key="2">
    <citation type="submission" date="2012-11" db="EMBL/GenBank/DDBJ databases">
        <authorList>
            <person name="Kuo A."/>
            <person name="Curtis B.A."/>
            <person name="Tanifuji G."/>
            <person name="Burki F."/>
            <person name="Gruber A."/>
            <person name="Irimia M."/>
            <person name="Maruyama S."/>
            <person name="Arias M.C."/>
            <person name="Ball S.G."/>
            <person name="Gile G.H."/>
            <person name="Hirakawa Y."/>
            <person name="Hopkins J.F."/>
            <person name="Rensing S.A."/>
            <person name="Schmutz J."/>
            <person name="Symeonidi A."/>
            <person name="Elias M."/>
            <person name="Eveleigh R.J."/>
            <person name="Herman E.K."/>
            <person name="Klute M.J."/>
            <person name="Nakayama T."/>
            <person name="Obornik M."/>
            <person name="Reyes-Prieto A."/>
            <person name="Armbrust E.V."/>
            <person name="Aves S.J."/>
            <person name="Beiko R.G."/>
            <person name="Coutinho P."/>
            <person name="Dacks J.B."/>
            <person name="Durnford D.G."/>
            <person name="Fast N.M."/>
            <person name="Green B.R."/>
            <person name="Grisdale C."/>
            <person name="Hempe F."/>
            <person name="Henrissat B."/>
            <person name="Hoppner M.P."/>
            <person name="Ishida K.-I."/>
            <person name="Kim E."/>
            <person name="Koreny L."/>
            <person name="Kroth P.G."/>
            <person name="Liu Y."/>
            <person name="Malik S.-B."/>
            <person name="Maier U.G."/>
            <person name="McRose D."/>
            <person name="Mock T."/>
            <person name="Neilson J.A."/>
            <person name="Onodera N.T."/>
            <person name="Poole A.M."/>
            <person name="Pritham E.J."/>
            <person name="Richards T.A."/>
            <person name="Rocap G."/>
            <person name="Roy S.W."/>
            <person name="Sarai C."/>
            <person name="Schaack S."/>
            <person name="Shirato S."/>
            <person name="Slamovits C.H."/>
            <person name="Spencer D.F."/>
            <person name="Suzuki S."/>
            <person name="Worden A.Z."/>
            <person name="Zauner S."/>
            <person name="Barry K."/>
            <person name="Bell C."/>
            <person name="Bharti A.K."/>
            <person name="Crow J.A."/>
            <person name="Grimwood J."/>
            <person name="Kramer R."/>
            <person name="Lindquist E."/>
            <person name="Lucas S."/>
            <person name="Salamov A."/>
            <person name="McFadden G.I."/>
            <person name="Lane C.E."/>
            <person name="Keeling P.J."/>
            <person name="Gray M.W."/>
            <person name="Grigoriev I.V."/>
            <person name="Archibald J.M."/>
        </authorList>
    </citation>
    <scope>NUCLEOTIDE SEQUENCE</scope>
    <source>
        <strain evidence="4">CCMP2712</strain>
    </source>
</reference>
<dbReference type="AlphaFoldDB" id="L1IIC0"/>
<sequence>MAKQRRNRERATELITVLDGMVPAKYPYRAFSLPASGAELSLQKRSRNMTLEDVIDAVRAAVGKDSEKSKKRNRASEGKVSIRDVMNASREIFAVAVLQEDGERAFIGCGGWNVDEITGVGTCETSNTACNSIAIRAEDLAVQLAARENMSETMSSMGSIGHSSQGMYPDSRMGMGNMMRGGMPGMMPHMSQSLPQKPAMGSSSLQAAEKAFLDALRRLEYERSQEAARSECGSISYQADQLGSLQGARSQCGSVRFSLDTLEQQKPASVNMVNPMLAQQQQVQMQQGYAPSPVQQLPASMVGCEPLAGRTAELVQQGMQGGGMMGNYNMGGYPMPDMQQEQQYMGNGMGAGSSASPMGPPMGLPSRMQAGGAGMMAGGGMGPDASGPDMQGGQYGSMSHGGRNEMQNDFGGQMQGGMPPPGNGDEWSRLEVDEFRPQYMGGSNMGMMEMPPPEFEVKPQINRTPDDMNQFMVPNQKMPQQ</sequence>
<evidence type="ECO:0000313" key="4">
    <source>
        <dbReference type="Proteomes" id="UP000011087"/>
    </source>
</evidence>
<protein>
    <submittedName>
        <fullName evidence="2 3">Uncharacterized protein</fullName>
    </submittedName>
</protein>
<dbReference type="RefSeq" id="XP_005822983.1">
    <property type="nucleotide sequence ID" value="XM_005822926.1"/>
</dbReference>
<gene>
    <name evidence="2" type="ORF">GUITHDRAFT_146046</name>
</gene>
<keyword evidence="4" id="KW-1185">Reference proteome</keyword>
<evidence type="ECO:0000256" key="1">
    <source>
        <dbReference type="SAM" id="MobiDB-lite"/>
    </source>
</evidence>
<evidence type="ECO:0000313" key="3">
    <source>
        <dbReference type="EnsemblProtists" id="EKX36003"/>
    </source>
</evidence>
<feature type="region of interest" description="Disordered" evidence="1">
    <location>
        <begin position="457"/>
        <end position="481"/>
    </location>
</feature>
<dbReference type="GeneID" id="17292792"/>
<reference evidence="2 4" key="1">
    <citation type="journal article" date="2012" name="Nature">
        <title>Algal genomes reveal evolutionary mosaicism and the fate of nucleomorphs.</title>
        <authorList>
            <consortium name="DOE Joint Genome Institute"/>
            <person name="Curtis B.A."/>
            <person name="Tanifuji G."/>
            <person name="Burki F."/>
            <person name="Gruber A."/>
            <person name="Irimia M."/>
            <person name="Maruyama S."/>
            <person name="Arias M.C."/>
            <person name="Ball S.G."/>
            <person name="Gile G.H."/>
            <person name="Hirakawa Y."/>
            <person name="Hopkins J.F."/>
            <person name="Kuo A."/>
            <person name="Rensing S.A."/>
            <person name="Schmutz J."/>
            <person name="Symeonidi A."/>
            <person name="Elias M."/>
            <person name="Eveleigh R.J."/>
            <person name="Herman E.K."/>
            <person name="Klute M.J."/>
            <person name="Nakayama T."/>
            <person name="Obornik M."/>
            <person name="Reyes-Prieto A."/>
            <person name="Armbrust E.V."/>
            <person name="Aves S.J."/>
            <person name="Beiko R.G."/>
            <person name="Coutinho P."/>
            <person name="Dacks J.B."/>
            <person name="Durnford D.G."/>
            <person name="Fast N.M."/>
            <person name="Green B.R."/>
            <person name="Grisdale C.J."/>
            <person name="Hempel F."/>
            <person name="Henrissat B."/>
            <person name="Hoppner M.P."/>
            <person name="Ishida K."/>
            <person name="Kim E."/>
            <person name="Koreny L."/>
            <person name="Kroth P.G."/>
            <person name="Liu Y."/>
            <person name="Malik S.B."/>
            <person name="Maier U.G."/>
            <person name="McRose D."/>
            <person name="Mock T."/>
            <person name="Neilson J.A."/>
            <person name="Onodera N.T."/>
            <person name="Poole A.M."/>
            <person name="Pritham E.J."/>
            <person name="Richards T.A."/>
            <person name="Rocap G."/>
            <person name="Roy S.W."/>
            <person name="Sarai C."/>
            <person name="Schaack S."/>
            <person name="Shirato S."/>
            <person name="Slamovits C.H."/>
            <person name="Spencer D.F."/>
            <person name="Suzuki S."/>
            <person name="Worden A.Z."/>
            <person name="Zauner S."/>
            <person name="Barry K."/>
            <person name="Bell C."/>
            <person name="Bharti A.K."/>
            <person name="Crow J.A."/>
            <person name="Grimwood J."/>
            <person name="Kramer R."/>
            <person name="Lindquist E."/>
            <person name="Lucas S."/>
            <person name="Salamov A."/>
            <person name="McFadden G.I."/>
            <person name="Lane C.E."/>
            <person name="Keeling P.J."/>
            <person name="Gray M.W."/>
            <person name="Grigoriev I.V."/>
            <person name="Archibald J.M."/>
        </authorList>
    </citation>
    <scope>NUCLEOTIDE SEQUENCE</scope>
    <source>
        <strain evidence="2 4">CCMP2712</strain>
    </source>
</reference>
<dbReference type="KEGG" id="gtt:GUITHDRAFT_146046"/>